<proteinExistence type="predicted"/>
<gene>
    <name evidence="1" type="ORF">Pyn_02743</name>
</gene>
<accession>A0A314Y6V3</accession>
<dbReference type="Proteomes" id="UP000250321">
    <property type="component" value="Unassembled WGS sequence"/>
</dbReference>
<reference evidence="1 2" key="1">
    <citation type="submission" date="2018-02" db="EMBL/GenBank/DDBJ databases">
        <title>Draft genome of wild Prunus yedoensis var. nudiflora.</title>
        <authorList>
            <person name="Baek S."/>
            <person name="Kim J.-H."/>
            <person name="Choi K."/>
            <person name="Kim G.-B."/>
            <person name="Cho A."/>
            <person name="Jang H."/>
            <person name="Shin C.-H."/>
            <person name="Yu H.-J."/>
            <person name="Mun J.-H."/>
        </authorList>
    </citation>
    <scope>NUCLEOTIDE SEQUENCE [LARGE SCALE GENOMIC DNA]</scope>
    <source>
        <strain evidence="2">cv. Jeju island</strain>
        <tissue evidence="1">Leaf</tissue>
    </source>
</reference>
<sequence>MWFLLGTNFGAVVASPVGERKWRRDAMEREGFKVELQLFQALAAGIGGKDKAWMRLPLEGEEEETSTKASFDFPAKHRQRISEVQGY</sequence>
<dbReference type="EMBL" id="PJQY01001781">
    <property type="protein sequence ID" value="PQP99703.1"/>
    <property type="molecule type" value="Genomic_DNA"/>
</dbReference>
<protein>
    <submittedName>
        <fullName evidence="1">Uncharacterized protein</fullName>
    </submittedName>
</protein>
<evidence type="ECO:0000313" key="1">
    <source>
        <dbReference type="EMBL" id="PQP99703.1"/>
    </source>
</evidence>
<comment type="caution">
    <text evidence="1">The sequence shown here is derived from an EMBL/GenBank/DDBJ whole genome shotgun (WGS) entry which is preliminary data.</text>
</comment>
<dbReference type="AlphaFoldDB" id="A0A314Y6V3"/>
<name>A0A314Y6V3_PRUYE</name>
<keyword evidence="2" id="KW-1185">Reference proteome</keyword>
<evidence type="ECO:0000313" key="2">
    <source>
        <dbReference type="Proteomes" id="UP000250321"/>
    </source>
</evidence>
<organism evidence="1 2">
    <name type="scientific">Prunus yedoensis var. nudiflora</name>
    <dbReference type="NCBI Taxonomy" id="2094558"/>
    <lineage>
        <taxon>Eukaryota</taxon>
        <taxon>Viridiplantae</taxon>
        <taxon>Streptophyta</taxon>
        <taxon>Embryophyta</taxon>
        <taxon>Tracheophyta</taxon>
        <taxon>Spermatophyta</taxon>
        <taxon>Magnoliopsida</taxon>
        <taxon>eudicotyledons</taxon>
        <taxon>Gunneridae</taxon>
        <taxon>Pentapetalae</taxon>
        <taxon>rosids</taxon>
        <taxon>fabids</taxon>
        <taxon>Rosales</taxon>
        <taxon>Rosaceae</taxon>
        <taxon>Amygdaloideae</taxon>
        <taxon>Amygdaleae</taxon>
        <taxon>Prunus</taxon>
    </lineage>
</organism>